<reference evidence="6 7" key="1">
    <citation type="submission" date="2018-01" db="EMBL/GenBank/DDBJ databases">
        <title>The draft genome sequence of Cohaesibacter sp. H1304.</title>
        <authorList>
            <person name="Wang N.-N."/>
            <person name="Du Z.-J."/>
        </authorList>
    </citation>
    <scope>NUCLEOTIDE SEQUENCE [LARGE SCALE GENOMIC DNA]</scope>
    <source>
        <strain evidence="6 7">H1304</strain>
    </source>
</reference>
<sequence>MGRARTFDDLDILERAMRLFWRNGYNGTSMRDLMAETGLAKASIYNAYGNKKDLFHCALNHYIDKKQPKSLQLLTQGSGRDGLESYFSNILRVTIENHQTPGCLLVNTATEQGIHDEAMRSIVERGMERAEKHLALTIERGVADGSIDPETHPETAALCLIATILGIRVMARKRADPSKVETLIKANLDKHAPRHKPADGRKLTFQVYETR</sequence>
<evidence type="ECO:0000313" key="6">
    <source>
        <dbReference type="EMBL" id="PLW75206.1"/>
    </source>
</evidence>
<evidence type="ECO:0000256" key="4">
    <source>
        <dbReference type="PROSITE-ProRule" id="PRU00335"/>
    </source>
</evidence>
<keyword evidence="7" id="KW-1185">Reference proteome</keyword>
<dbReference type="PANTHER" id="PTHR47506:SF1">
    <property type="entry name" value="HTH-TYPE TRANSCRIPTIONAL REGULATOR YJDC"/>
    <property type="match status" value="1"/>
</dbReference>
<dbReference type="InterPro" id="IPR011075">
    <property type="entry name" value="TetR_C"/>
</dbReference>
<dbReference type="SUPFAM" id="SSF46689">
    <property type="entry name" value="Homeodomain-like"/>
    <property type="match status" value="1"/>
</dbReference>
<evidence type="ECO:0000256" key="1">
    <source>
        <dbReference type="ARBA" id="ARBA00023015"/>
    </source>
</evidence>
<dbReference type="InterPro" id="IPR009057">
    <property type="entry name" value="Homeodomain-like_sf"/>
</dbReference>
<dbReference type="PANTHER" id="PTHR47506">
    <property type="entry name" value="TRANSCRIPTIONAL REGULATORY PROTEIN"/>
    <property type="match status" value="1"/>
</dbReference>
<organism evidence="6 7">
    <name type="scientific">Cohaesibacter celericrescens</name>
    <dbReference type="NCBI Taxonomy" id="2067669"/>
    <lineage>
        <taxon>Bacteria</taxon>
        <taxon>Pseudomonadati</taxon>
        <taxon>Pseudomonadota</taxon>
        <taxon>Alphaproteobacteria</taxon>
        <taxon>Hyphomicrobiales</taxon>
        <taxon>Cohaesibacteraceae</taxon>
    </lineage>
</organism>
<evidence type="ECO:0000256" key="3">
    <source>
        <dbReference type="ARBA" id="ARBA00023163"/>
    </source>
</evidence>
<keyword evidence="2 4" id="KW-0238">DNA-binding</keyword>
<dbReference type="EMBL" id="PKUQ01000054">
    <property type="protein sequence ID" value="PLW75206.1"/>
    <property type="molecule type" value="Genomic_DNA"/>
</dbReference>
<feature type="domain" description="HTH tetR-type" evidence="5">
    <location>
        <begin position="6"/>
        <end position="66"/>
    </location>
</feature>
<evidence type="ECO:0000313" key="7">
    <source>
        <dbReference type="Proteomes" id="UP000234881"/>
    </source>
</evidence>
<evidence type="ECO:0000256" key="2">
    <source>
        <dbReference type="ARBA" id="ARBA00023125"/>
    </source>
</evidence>
<gene>
    <name evidence="6" type="ORF">C0081_20520</name>
</gene>
<accession>A0A2N5XL01</accession>
<dbReference type="GO" id="GO:0003677">
    <property type="term" value="F:DNA binding"/>
    <property type="evidence" value="ECO:0007669"/>
    <property type="project" value="UniProtKB-UniRule"/>
</dbReference>
<feature type="DNA-binding region" description="H-T-H motif" evidence="4">
    <location>
        <begin position="29"/>
        <end position="48"/>
    </location>
</feature>
<dbReference type="Gene3D" id="1.10.357.10">
    <property type="entry name" value="Tetracycline Repressor, domain 2"/>
    <property type="match status" value="1"/>
</dbReference>
<dbReference type="SUPFAM" id="SSF48498">
    <property type="entry name" value="Tetracyclin repressor-like, C-terminal domain"/>
    <property type="match status" value="1"/>
</dbReference>
<dbReference type="OrthoDB" id="9795242at2"/>
<keyword evidence="3" id="KW-0804">Transcription</keyword>
<protein>
    <recommendedName>
        <fullName evidence="5">HTH tetR-type domain-containing protein</fullName>
    </recommendedName>
</protein>
<dbReference type="Pfam" id="PF00440">
    <property type="entry name" value="TetR_N"/>
    <property type="match status" value="1"/>
</dbReference>
<evidence type="ECO:0000259" key="5">
    <source>
        <dbReference type="PROSITE" id="PS50977"/>
    </source>
</evidence>
<dbReference type="Pfam" id="PF16925">
    <property type="entry name" value="TetR_C_13"/>
    <property type="match status" value="1"/>
</dbReference>
<dbReference type="AlphaFoldDB" id="A0A2N5XL01"/>
<keyword evidence="1" id="KW-0805">Transcription regulation</keyword>
<dbReference type="PROSITE" id="PS50977">
    <property type="entry name" value="HTH_TETR_2"/>
    <property type="match status" value="1"/>
</dbReference>
<dbReference type="PRINTS" id="PR00455">
    <property type="entry name" value="HTHTETR"/>
</dbReference>
<dbReference type="InterPro" id="IPR036271">
    <property type="entry name" value="Tet_transcr_reg_TetR-rel_C_sf"/>
</dbReference>
<dbReference type="RefSeq" id="WP_101535611.1">
    <property type="nucleotide sequence ID" value="NZ_PKUQ01000054.1"/>
</dbReference>
<comment type="caution">
    <text evidence="6">The sequence shown here is derived from an EMBL/GenBank/DDBJ whole genome shotgun (WGS) entry which is preliminary data.</text>
</comment>
<dbReference type="InterPro" id="IPR001647">
    <property type="entry name" value="HTH_TetR"/>
</dbReference>
<proteinExistence type="predicted"/>
<dbReference type="Proteomes" id="UP000234881">
    <property type="component" value="Unassembled WGS sequence"/>
</dbReference>
<name>A0A2N5XL01_9HYPH</name>
<dbReference type="Gene3D" id="1.10.10.60">
    <property type="entry name" value="Homeodomain-like"/>
    <property type="match status" value="1"/>
</dbReference>